<protein>
    <recommendedName>
        <fullName evidence="4">DUF2214 domain-containing protein</fullName>
    </recommendedName>
</protein>
<evidence type="ECO:0000313" key="2">
    <source>
        <dbReference type="EMBL" id="OKP90460.1"/>
    </source>
</evidence>
<evidence type="ECO:0008006" key="4">
    <source>
        <dbReference type="Google" id="ProtNLM"/>
    </source>
</evidence>
<keyword evidence="1" id="KW-0812">Transmembrane</keyword>
<keyword evidence="1" id="KW-1133">Transmembrane helix</keyword>
<evidence type="ECO:0000256" key="1">
    <source>
        <dbReference type="SAM" id="Phobius"/>
    </source>
</evidence>
<keyword evidence="3" id="KW-1185">Reference proteome</keyword>
<accession>A0ABX3ES04</accession>
<name>A0ABX3ES04_9BACL</name>
<keyword evidence="1" id="KW-0472">Membrane</keyword>
<evidence type="ECO:0000313" key="3">
    <source>
        <dbReference type="Proteomes" id="UP000186058"/>
    </source>
</evidence>
<dbReference type="RefSeq" id="WP_074106826.1">
    <property type="nucleotide sequence ID" value="NZ_LVWI01000003.1"/>
</dbReference>
<reference evidence="2 3" key="1">
    <citation type="submission" date="2016-03" db="EMBL/GenBank/DDBJ databases">
        <authorList>
            <person name="Sant'Anna F.H."/>
            <person name="Ambrosini A."/>
            <person name="Souza R."/>
            <person name="Bach E."/>
            <person name="Fernandes G."/>
            <person name="Balsanelli E."/>
            <person name="Baura V.A."/>
            <person name="Souza E.M."/>
            <person name="Passaglia L."/>
        </authorList>
    </citation>
    <scope>NUCLEOTIDE SEQUENCE [LARGE SCALE GENOMIC DNA]</scope>
    <source>
        <strain evidence="2 3">P26E</strain>
    </source>
</reference>
<organism evidence="2 3">
    <name type="scientific">Paenibacillus helianthi</name>
    <dbReference type="NCBI Taxonomy" id="1349432"/>
    <lineage>
        <taxon>Bacteria</taxon>
        <taxon>Bacillati</taxon>
        <taxon>Bacillota</taxon>
        <taxon>Bacilli</taxon>
        <taxon>Bacillales</taxon>
        <taxon>Paenibacillaceae</taxon>
        <taxon>Paenibacillus</taxon>
    </lineage>
</organism>
<feature type="transmembrane region" description="Helical" evidence="1">
    <location>
        <begin position="69"/>
        <end position="87"/>
    </location>
</feature>
<comment type="caution">
    <text evidence="2">The sequence shown here is derived from an EMBL/GenBank/DDBJ whole genome shotgun (WGS) entry which is preliminary data.</text>
</comment>
<sequence length="89" mass="9948">MLGVLAGGALVLLSKVEQDNKSGKKYVITHPISIAILFFIFMLRIVLIELVTHNAETAFRFLMEHDFKLDLLGPIFILITGAMIIVHNL</sequence>
<dbReference type="Proteomes" id="UP000186058">
    <property type="component" value="Unassembled WGS sequence"/>
</dbReference>
<feature type="transmembrane region" description="Helical" evidence="1">
    <location>
        <begin position="28"/>
        <end position="48"/>
    </location>
</feature>
<gene>
    <name evidence="2" type="ORF">A3844_05355</name>
</gene>
<dbReference type="EMBL" id="LVWI01000003">
    <property type="protein sequence ID" value="OKP90460.1"/>
    <property type="molecule type" value="Genomic_DNA"/>
</dbReference>
<proteinExistence type="predicted"/>